<proteinExistence type="predicted"/>
<dbReference type="InterPro" id="IPR025460">
    <property type="entry name" value="DUF4280"/>
</dbReference>
<protein>
    <submittedName>
        <fullName evidence="1">DUF4280 domain-containing protein</fullName>
    </submittedName>
</protein>
<dbReference type="Proteomes" id="UP001370348">
    <property type="component" value="Chromosome"/>
</dbReference>
<reference evidence="1 2" key="1">
    <citation type="submission" date="2021-12" db="EMBL/GenBank/DDBJ databases">
        <title>Discovery of the Pendulisporaceae a myxobacterial family with distinct sporulation behavior and unique specialized metabolism.</title>
        <authorList>
            <person name="Garcia R."/>
            <person name="Popoff A."/>
            <person name="Bader C.D."/>
            <person name="Loehr J."/>
            <person name="Walesch S."/>
            <person name="Walt C."/>
            <person name="Boldt J."/>
            <person name="Bunk B."/>
            <person name="Haeckl F.J.F.P.J."/>
            <person name="Gunesch A.P."/>
            <person name="Birkelbach J."/>
            <person name="Nuebel U."/>
            <person name="Pietschmann T."/>
            <person name="Bach T."/>
            <person name="Mueller R."/>
        </authorList>
    </citation>
    <scope>NUCLEOTIDE SEQUENCE [LARGE SCALE GENOMIC DNA]</scope>
    <source>
        <strain evidence="1 2">MSr11954</strain>
    </source>
</reference>
<sequence>MKLVVDRAWLRCNRGSSPSRLTVLSANHGFADDAPIATIQDCAPMTNIAPFGMCLSIANPDVARATSAALGVLTPQPCVPKTSAPWTPGSSFAELNGLPLLTDTSKCTCQWAGTIEVADSGQFFASLEQGAAGEGPFEGVEVGESAGASAIPTARRVSLPPWIRLPRGYAIAHQFVCSVTERPIADVRWRIRSRIDGAIIAEGVTGDDGFVVADVPEHGDYPIEYDLPTASPSDEANTMVDASTIERLVD</sequence>
<evidence type="ECO:0000313" key="2">
    <source>
        <dbReference type="Proteomes" id="UP001370348"/>
    </source>
</evidence>
<dbReference type="EMBL" id="CP089984">
    <property type="protein sequence ID" value="WXB11175.1"/>
    <property type="molecule type" value="Genomic_DNA"/>
</dbReference>
<keyword evidence="2" id="KW-1185">Reference proteome</keyword>
<dbReference type="RefSeq" id="WP_394820790.1">
    <property type="nucleotide sequence ID" value="NZ_CP089984.1"/>
</dbReference>
<name>A0ABZ2LPR8_9BACT</name>
<evidence type="ECO:0000313" key="1">
    <source>
        <dbReference type="EMBL" id="WXB11175.1"/>
    </source>
</evidence>
<organism evidence="1 2">
    <name type="scientific">Pendulispora albinea</name>
    <dbReference type="NCBI Taxonomy" id="2741071"/>
    <lineage>
        <taxon>Bacteria</taxon>
        <taxon>Pseudomonadati</taxon>
        <taxon>Myxococcota</taxon>
        <taxon>Myxococcia</taxon>
        <taxon>Myxococcales</taxon>
        <taxon>Sorangiineae</taxon>
        <taxon>Pendulisporaceae</taxon>
        <taxon>Pendulispora</taxon>
    </lineage>
</organism>
<gene>
    <name evidence="1" type="ORF">LZC94_25275</name>
</gene>
<dbReference type="Pfam" id="PF14107">
    <property type="entry name" value="DUF4280"/>
    <property type="match status" value="1"/>
</dbReference>
<accession>A0ABZ2LPR8</accession>